<evidence type="ECO:0000256" key="2">
    <source>
        <dbReference type="RuleBase" id="RU003457"/>
    </source>
</evidence>
<name>A0ABY0IIU7_9BACT</name>
<dbReference type="EMBL" id="QDKL01000002">
    <property type="protein sequence ID" value="RZF21474.1"/>
    <property type="molecule type" value="Genomic_DNA"/>
</dbReference>
<dbReference type="InterPro" id="IPR003829">
    <property type="entry name" value="Pirin_N_dom"/>
</dbReference>
<proteinExistence type="inferred from homology"/>
<dbReference type="RefSeq" id="WP_115360898.1">
    <property type="nucleotide sequence ID" value="NZ_QDKL01000002.1"/>
</dbReference>
<protein>
    <submittedName>
        <fullName evidence="5">Pirin family protein</fullName>
    </submittedName>
</protein>
<evidence type="ECO:0000259" key="3">
    <source>
        <dbReference type="Pfam" id="PF02678"/>
    </source>
</evidence>
<dbReference type="Proteomes" id="UP000443582">
    <property type="component" value="Unassembled WGS sequence"/>
</dbReference>
<comment type="caution">
    <text evidence="5">The sequence shown here is derived from an EMBL/GenBank/DDBJ whole genome shotgun (WGS) entry which is preliminary data.</text>
</comment>
<dbReference type="Pfam" id="PF02678">
    <property type="entry name" value="Pirin"/>
    <property type="match status" value="1"/>
</dbReference>
<feature type="domain" description="Pirin N-terminal" evidence="3">
    <location>
        <begin position="32"/>
        <end position="130"/>
    </location>
</feature>
<dbReference type="InterPro" id="IPR014710">
    <property type="entry name" value="RmlC-like_jellyroll"/>
</dbReference>
<dbReference type="CDD" id="cd02909">
    <property type="entry name" value="cupin_pirin_N"/>
    <property type="match status" value="1"/>
</dbReference>
<evidence type="ECO:0000313" key="5">
    <source>
        <dbReference type="EMBL" id="RZF21474.1"/>
    </source>
</evidence>
<evidence type="ECO:0000256" key="1">
    <source>
        <dbReference type="ARBA" id="ARBA00008416"/>
    </source>
</evidence>
<feature type="domain" description="Pirin C-terminal" evidence="4">
    <location>
        <begin position="186"/>
        <end position="285"/>
    </location>
</feature>
<dbReference type="PIRSF" id="PIRSF006232">
    <property type="entry name" value="Pirin"/>
    <property type="match status" value="1"/>
</dbReference>
<dbReference type="SUPFAM" id="SSF51182">
    <property type="entry name" value="RmlC-like cupins"/>
    <property type="match status" value="1"/>
</dbReference>
<evidence type="ECO:0000313" key="6">
    <source>
        <dbReference type="Proteomes" id="UP000443582"/>
    </source>
</evidence>
<evidence type="ECO:0000259" key="4">
    <source>
        <dbReference type="Pfam" id="PF05726"/>
    </source>
</evidence>
<dbReference type="InterPro" id="IPR008778">
    <property type="entry name" value="Pirin_C_dom"/>
</dbReference>
<dbReference type="InterPro" id="IPR011051">
    <property type="entry name" value="RmlC_Cupin_sf"/>
</dbReference>
<dbReference type="Gene3D" id="2.60.120.10">
    <property type="entry name" value="Jelly Rolls"/>
    <property type="match status" value="2"/>
</dbReference>
<dbReference type="InterPro" id="IPR012093">
    <property type="entry name" value="Pirin"/>
</dbReference>
<sequence>MSKKELAYIIDPPPKHWVGNGFHVHTMFHPGHNLYKYTTPFLMMDFAAPKKFAPTKAKRGVGEHPHRGFETVTFAFGGEVEHRDSSGGGGVIGKGDVQWMTAASGVVHEEFHSQKFSEEGGVFEMVQLWVNLPSEFKMTSPRYQGVKGETFPRIHPAQGVELKLVSGNYLGEVGPCKTYSPINLIQTDMKEASNFSLSLEDKTNLLVLVRKGSISLNGNEVNEHQLAIFHRDGQEVEVSSKVGAELLIMNAVPIDEPVFSHGPFVMSTKEEIIQAFEDYQSGKMGHLS</sequence>
<dbReference type="PANTHER" id="PTHR43594">
    <property type="entry name" value="QUERCETIN 2,3-DIOXYGENASE"/>
    <property type="match status" value="1"/>
</dbReference>
<dbReference type="PANTHER" id="PTHR43594:SF1">
    <property type="entry name" value="QUERCETIN 2,3-DIOXYGENASE PA2418-RELATED"/>
    <property type="match status" value="1"/>
</dbReference>
<keyword evidence="6" id="KW-1185">Reference proteome</keyword>
<accession>A0ABY0IIU7</accession>
<comment type="similarity">
    <text evidence="1 2">Belongs to the pirin family.</text>
</comment>
<gene>
    <name evidence="5" type="ORF">DAY19_07240</name>
</gene>
<dbReference type="Pfam" id="PF05726">
    <property type="entry name" value="Pirin_C"/>
    <property type="match status" value="1"/>
</dbReference>
<reference evidence="6" key="1">
    <citation type="journal article" date="2019" name="Int. J. Syst. Evol. Microbiol.">
        <title>Halobacteriovorax valvorus sp. nov., a novel prokaryotic predator isolated from coastal seawater of China.</title>
        <authorList>
            <person name="Chen M.-X."/>
        </authorList>
    </citation>
    <scope>NUCLEOTIDE SEQUENCE [LARGE SCALE GENOMIC DNA]</scope>
    <source>
        <strain evidence="6">BL9</strain>
    </source>
</reference>
<organism evidence="5 6">
    <name type="scientific">Halobacteriovorax vibrionivorans</name>
    <dbReference type="NCBI Taxonomy" id="2152716"/>
    <lineage>
        <taxon>Bacteria</taxon>
        <taxon>Pseudomonadati</taxon>
        <taxon>Bdellovibrionota</taxon>
        <taxon>Bacteriovoracia</taxon>
        <taxon>Bacteriovoracales</taxon>
        <taxon>Halobacteriovoraceae</taxon>
        <taxon>Halobacteriovorax</taxon>
    </lineage>
</organism>
<dbReference type="InterPro" id="IPR053186">
    <property type="entry name" value="QDO-related"/>
</dbReference>